<keyword evidence="3" id="KW-1185">Reference proteome</keyword>
<name>A0A226CXY0_FOLCA</name>
<accession>A0A226CXY0</accession>
<sequence length="173" mass="18963">MPHQRHHQSLARFYFKPTRPSQAVQKFGEDFHIKKPAAAYSAMEVKPAIFLYLIVASMCGLGQGATFTFIQFPVKGTHRTARMSLGTSVNTGQCAHIGRNCIMQRDRADNPSSFTYVPCCEYLTCQGIGPVEIRNGLGQALKSDENTFSGICTVSLDNGGGNFGQYKNYVAGL</sequence>
<protein>
    <submittedName>
        <fullName evidence="2">Uncharacterized protein</fullName>
    </submittedName>
</protein>
<keyword evidence="1" id="KW-0472">Membrane</keyword>
<reference evidence="2 3" key="1">
    <citation type="submission" date="2015-12" db="EMBL/GenBank/DDBJ databases">
        <title>The genome of Folsomia candida.</title>
        <authorList>
            <person name="Faddeeva A."/>
            <person name="Derks M.F."/>
            <person name="Anvar Y."/>
            <person name="Smit S."/>
            <person name="Van Straalen N."/>
            <person name="Roelofs D."/>
        </authorList>
    </citation>
    <scope>NUCLEOTIDE SEQUENCE [LARGE SCALE GENOMIC DNA]</scope>
    <source>
        <strain evidence="2 3">VU population</strain>
        <tissue evidence="2">Whole body</tissue>
    </source>
</reference>
<dbReference type="Proteomes" id="UP000198287">
    <property type="component" value="Unassembled WGS sequence"/>
</dbReference>
<dbReference type="AlphaFoldDB" id="A0A226CXY0"/>
<gene>
    <name evidence="2" type="ORF">Fcan01_27928</name>
</gene>
<dbReference type="EMBL" id="LNIX01000059">
    <property type="protein sequence ID" value="OXA37337.1"/>
    <property type="molecule type" value="Genomic_DNA"/>
</dbReference>
<organism evidence="2 3">
    <name type="scientific">Folsomia candida</name>
    <name type="common">Springtail</name>
    <dbReference type="NCBI Taxonomy" id="158441"/>
    <lineage>
        <taxon>Eukaryota</taxon>
        <taxon>Metazoa</taxon>
        <taxon>Ecdysozoa</taxon>
        <taxon>Arthropoda</taxon>
        <taxon>Hexapoda</taxon>
        <taxon>Collembola</taxon>
        <taxon>Entomobryomorpha</taxon>
        <taxon>Isotomoidea</taxon>
        <taxon>Isotomidae</taxon>
        <taxon>Proisotominae</taxon>
        <taxon>Folsomia</taxon>
    </lineage>
</organism>
<evidence type="ECO:0000313" key="2">
    <source>
        <dbReference type="EMBL" id="OXA37337.1"/>
    </source>
</evidence>
<evidence type="ECO:0000256" key="1">
    <source>
        <dbReference type="SAM" id="Phobius"/>
    </source>
</evidence>
<proteinExistence type="predicted"/>
<keyword evidence="1" id="KW-0812">Transmembrane</keyword>
<keyword evidence="1" id="KW-1133">Transmembrane helix</keyword>
<feature type="transmembrane region" description="Helical" evidence="1">
    <location>
        <begin position="49"/>
        <end position="74"/>
    </location>
</feature>
<comment type="caution">
    <text evidence="2">The sequence shown here is derived from an EMBL/GenBank/DDBJ whole genome shotgun (WGS) entry which is preliminary data.</text>
</comment>
<evidence type="ECO:0000313" key="3">
    <source>
        <dbReference type="Proteomes" id="UP000198287"/>
    </source>
</evidence>